<feature type="chain" id="PRO_5043792313" evidence="2">
    <location>
        <begin position="19"/>
        <end position="239"/>
    </location>
</feature>
<organism evidence="3 4">
    <name type="scientific">Pristionchus pacificus</name>
    <name type="common">Parasitic nematode worm</name>
    <dbReference type="NCBI Taxonomy" id="54126"/>
    <lineage>
        <taxon>Eukaryota</taxon>
        <taxon>Metazoa</taxon>
        <taxon>Ecdysozoa</taxon>
        <taxon>Nematoda</taxon>
        <taxon>Chromadorea</taxon>
        <taxon>Rhabditida</taxon>
        <taxon>Rhabditina</taxon>
        <taxon>Diplogasteromorpha</taxon>
        <taxon>Diplogasteroidea</taxon>
        <taxon>Neodiplogasteridae</taxon>
        <taxon>Pristionchus</taxon>
    </lineage>
</organism>
<evidence type="ECO:0000256" key="1">
    <source>
        <dbReference type="SAM" id="MobiDB-lite"/>
    </source>
</evidence>
<feature type="region of interest" description="Disordered" evidence="1">
    <location>
        <begin position="158"/>
        <end position="185"/>
    </location>
</feature>
<feature type="signal peptide" evidence="2">
    <location>
        <begin position="1"/>
        <end position="18"/>
    </location>
</feature>
<protein>
    <submittedName>
        <fullName evidence="3">Uncharacterized protein</fullName>
    </submittedName>
</protein>
<reference evidence="3" key="2">
    <citation type="submission" date="2022-06" db="UniProtKB">
        <authorList>
            <consortium name="EnsemblMetazoa"/>
        </authorList>
    </citation>
    <scope>IDENTIFICATION</scope>
    <source>
        <strain evidence="3">PS312</strain>
    </source>
</reference>
<evidence type="ECO:0000313" key="3">
    <source>
        <dbReference type="EnsemblMetazoa" id="PPA27155.1"/>
    </source>
</evidence>
<proteinExistence type="predicted"/>
<reference evidence="4" key="1">
    <citation type="journal article" date="2008" name="Nat. Genet.">
        <title>The Pristionchus pacificus genome provides a unique perspective on nematode lifestyle and parasitism.</title>
        <authorList>
            <person name="Dieterich C."/>
            <person name="Clifton S.W."/>
            <person name="Schuster L.N."/>
            <person name="Chinwalla A."/>
            <person name="Delehaunty K."/>
            <person name="Dinkelacker I."/>
            <person name="Fulton L."/>
            <person name="Fulton R."/>
            <person name="Godfrey J."/>
            <person name="Minx P."/>
            <person name="Mitreva M."/>
            <person name="Roeseler W."/>
            <person name="Tian H."/>
            <person name="Witte H."/>
            <person name="Yang S.P."/>
            <person name="Wilson R.K."/>
            <person name="Sommer R.J."/>
        </authorList>
    </citation>
    <scope>NUCLEOTIDE SEQUENCE [LARGE SCALE GENOMIC DNA]</scope>
    <source>
        <strain evidence="4">PS312</strain>
    </source>
</reference>
<evidence type="ECO:0000313" key="4">
    <source>
        <dbReference type="Proteomes" id="UP000005239"/>
    </source>
</evidence>
<sequence>MRSVALLLLSVGAVFVAADDAAAAAVGLPDPATLLAKVGLSDEIIAKLKPKNVDNMNEKLKEFVKGAMTLKEACKESTKSTLCQNTLKKPFGELKTSYSSLFTKYQSMLDNATDKQKEKVAAEVTKAKALLEKLKGNSVIDFFESLKKTTPGKALVDGGYVAPSTKKPASSGSGSSGSSSGSSSGGMDIGAITDLLGSLMGSGGSGGSGINLGSILSGLGGGGSSGSSNPLGGLLSMFG</sequence>
<dbReference type="Proteomes" id="UP000005239">
    <property type="component" value="Unassembled WGS sequence"/>
</dbReference>
<dbReference type="EnsemblMetazoa" id="PPA27155.1">
    <property type="protein sequence ID" value="PPA27155.1"/>
    <property type="gene ID" value="WBGene00116709"/>
</dbReference>
<accession>A0A454XYQ0</accession>
<dbReference type="AlphaFoldDB" id="A0A454XYQ0"/>
<name>A0A454XYQ0_PRIPA</name>
<feature type="compositionally biased region" description="Low complexity" evidence="1">
    <location>
        <begin position="170"/>
        <end position="182"/>
    </location>
</feature>
<keyword evidence="4" id="KW-1185">Reference proteome</keyword>
<gene>
    <name evidence="3" type="primary">WBGene00116709</name>
</gene>
<keyword evidence="2" id="KW-0732">Signal</keyword>
<accession>A0A8R1YGY9</accession>
<evidence type="ECO:0000256" key="2">
    <source>
        <dbReference type="SAM" id="SignalP"/>
    </source>
</evidence>